<evidence type="ECO:0000313" key="3">
    <source>
        <dbReference type="EMBL" id="AOM83359.1"/>
    </source>
</evidence>
<organism evidence="3 4">
    <name type="scientific">Salisediminibacterium beveridgei</name>
    <dbReference type="NCBI Taxonomy" id="632773"/>
    <lineage>
        <taxon>Bacteria</taxon>
        <taxon>Bacillati</taxon>
        <taxon>Bacillota</taxon>
        <taxon>Bacilli</taxon>
        <taxon>Bacillales</taxon>
        <taxon>Bacillaceae</taxon>
        <taxon>Salisediminibacterium</taxon>
    </lineage>
</organism>
<dbReference type="SUPFAM" id="SSF141868">
    <property type="entry name" value="EAL domain-like"/>
    <property type="match status" value="1"/>
</dbReference>
<dbReference type="SUPFAM" id="SSF55073">
    <property type="entry name" value="Nucleotide cyclase"/>
    <property type="match status" value="1"/>
</dbReference>
<dbReference type="InterPro" id="IPR000160">
    <property type="entry name" value="GGDEF_dom"/>
</dbReference>
<reference evidence="3 4" key="1">
    <citation type="submission" date="2015-08" db="EMBL/GenBank/DDBJ databases">
        <title>The complete genome sequence of Bacillus beveridgei MLTeJB.</title>
        <authorList>
            <person name="Hanson T.E."/>
            <person name="Mesa C."/>
            <person name="Basesman S.M."/>
            <person name="Oremland R.S."/>
        </authorList>
    </citation>
    <scope>NUCLEOTIDE SEQUENCE [LARGE SCALE GENOMIC DNA]</scope>
    <source>
        <strain evidence="3 4">MLTeJB</strain>
    </source>
</reference>
<evidence type="ECO:0000259" key="1">
    <source>
        <dbReference type="PROSITE" id="PS50883"/>
    </source>
</evidence>
<sequence>MLVDIAKRLEKVKPQGAVLARLGGDEFVMLVEEAVIEQPLSENIKELADLVVDTVKNPVVFSDVSYFISASAGIVLYPDHGATYEELMKNVDTAMYRSKNDGKNQWLMFNDQIKDEMNRLVLIESHLRHAFDYEEIHINFQPLMNSQSNQIRGFETLMRWQSHKFGAVPPDVFIPVLEQTGMIVEYGEWILRKTVQSIKQWENDGDNSLIISVNISLIQLKQESFPEQVKAIIQEADIEPASLELEITESVLADDVEKITNVLHTLRLNGVRIALDDFGAGYSSLSYLRQFPLDTLKIDKTFSEDIESGIESAQMIGSIIDMAHNIGLEVVAEGIENSDQVSILKSCGCDYFQGFYFYKPMSKESAERLVRGW</sequence>
<dbReference type="CDD" id="cd01949">
    <property type="entry name" value="GGDEF"/>
    <property type="match status" value="1"/>
</dbReference>
<dbReference type="InterPro" id="IPR050706">
    <property type="entry name" value="Cyclic-di-GMP_PDE-like"/>
</dbReference>
<dbReference type="InterPro" id="IPR035919">
    <property type="entry name" value="EAL_sf"/>
</dbReference>
<dbReference type="GO" id="GO:0071111">
    <property type="term" value="F:cyclic-guanylate-specific phosphodiesterase activity"/>
    <property type="evidence" value="ECO:0007669"/>
    <property type="project" value="InterPro"/>
</dbReference>
<name>A0A1D7QWK8_9BACI</name>
<dbReference type="KEGG" id="bbev:BBEV_1999"/>
<feature type="domain" description="EAL" evidence="1">
    <location>
        <begin position="120"/>
        <end position="373"/>
    </location>
</feature>
<dbReference type="NCBIfam" id="TIGR00254">
    <property type="entry name" value="GGDEF"/>
    <property type="match status" value="1"/>
</dbReference>
<feature type="domain" description="GGDEF" evidence="2">
    <location>
        <begin position="1"/>
        <end position="111"/>
    </location>
</feature>
<gene>
    <name evidence="3" type="primary">yciR-4</name>
    <name evidence="3" type="ORF">BBEV_1999</name>
</gene>
<protein>
    <submittedName>
        <fullName evidence="3">Diguanylate cyclase/phosphodiesterase (GGDEF &amp; EAL domains) with PAS/PAC sensor(S)</fullName>
    </submittedName>
</protein>
<dbReference type="PROSITE" id="PS50887">
    <property type="entry name" value="GGDEF"/>
    <property type="match status" value="1"/>
</dbReference>
<accession>A0A1D7QWK8</accession>
<dbReference type="InterPro" id="IPR029787">
    <property type="entry name" value="Nucleotide_cyclase"/>
</dbReference>
<dbReference type="PANTHER" id="PTHR33121">
    <property type="entry name" value="CYCLIC DI-GMP PHOSPHODIESTERASE PDEF"/>
    <property type="match status" value="1"/>
</dbReference>
<dbReference type="PANTHER" id="PTHR33121:SF70">
    <property type="entry name" value="SIGNALING PROTEIN YKOW"/>
    <property type="match status" value="1"/>
</dbReference>
<dbReference type="Gene3D" id="3.30.70.270">
    <property type="match status" value="1"/>
</dbReference>
<dbReference type="Gene3D" id="3.20.20.450">
    <property type="entry name" value="EAL domain"/>
    <property type="match status" value="1"/>
</dbReference>
<dbReference type="Pfam" id="PF00563">
    <property type="entry name" value="EAL"/>
    <property type="match status" value="1"/>
</dbReference>
<dbReference type="Proteomes" id="UP000094463">
    <property type="component" value="Chromosome"/>
</dbReference>
<dbReference type="SMART" id="SM00052">
    <property type="entry name" value="EAL"/>
    <property type="match status" value="1"/>
</dbReference>
<dbReference type="EMBL" id="CP012502">
    <property type="protein sequence ID" value="AOM83359.1"/>
    <property type="molecule type" value="Genomic_DNA"/>
</dbReference>
<dbReference type="STRING" id="632773.BBEV_1999"/>
<dbReference type="CDD" id="cd01948">
    <property type="entry name" value="EAL"/>
    <property type="match status" value="1"/>
</dbReference>
<evidence type="ECO:0000313" key="4">
    <source>
        <dbReference type="Proteomes" id="UP000094463"/>
    </source>
</evidence>
<dbReference type="PROSITE" id="PS50883">
    <property type="entry name" value="EAL"/>
    <property type="match status" value="1"/>
</dbReference>
<dbReference type="Pfam" id="PF00990">
    <property type="entry name" value="GGDEF"/>
    <property type="match status" value="1"/>
</dbReference>
<keyword evidence="4" id="KW-1185">Reference proteome</keyword>
<dbReference type="SMART" id="SM00267">
    <property type="entry name" value="GGDEF"/>
    <property type="match status" value="1"/>
</dbReference>
<dbReference type="InterPro" id="IPR043128">
    <property type="entry name" value="Rev_trsase/Diguanyl_cyclase"/>
</dbReference>
<dbReference type="InterPro" id="IPR001633">
    <property type="entry name" value="EAL_dom"/>
</dbReference>
<proteinExistence type="predicted"/>
<dbReference type="AlphaFoldDB" id="A0A1D7QWK8"/>
<evidence type="ECO:0000259" key="2">
    <source>
        <dbReference type="PROSITE" id="PS50887"/>
    </source>
</evidence>